<organism evidence="3">
    <name type="scientific">Timema bartmani</name>
    <dbReference type="NCBI Taxonomy" id="61472"/>
    <lineage>
        <taxon>Eukaryota</taxon>
        <taxon>Metazoa</taxon>
        <taxon>Ecdysozoa</taxon>
        <taxon>Arthropoda</taxon>
        <taxon>Hexapoda</taxon>
        <taxon>Insecta</taxon>
        <taxon>Pterygota</taxon>
        <taxon>Neoptera</taxon>
        <taxon>Polyneoptera</taxon>
        <taxon>Phasmatodea</taxon>
        <taxon>Timematodea</taxon>
        <taxon>Timematoidea</taxon>
        <taxon>Timematidae</taxon>
        <taxon>Timema</taxon>
    </lineage>
</organism>
<dbReference type="PANTHER" id="PTHR12184">
    <property type="entry name" value="UBIQUINOL-CYTOCHROME C REDUCTASE COMPLEX ASSEMBLY FACTOR 1 FAMILY MEMBER"/>
    <property type="match status" value="1"/>
</dbReference>
<dbReference type="GO" id="GO:0005739">
    <property type="term" value="C:mitochondrion"/>
    <property type="evidence" value="ECO:0007669"/>
    <property type="project" value="TreeGrafter"/>
</dbReference>
<dbReference type="EMBL" id="OD565268">
    <property type="protein sequence ID" value="CAD7441278.1"/>
    <property type="molecule type" value="Genomic_DNA"/>
</dbReference>
<reference evidence="3" key="1">
    <citation type="submission" date="2020-11" db="EMBL/GenBank/DDBJ databases">
        <authorList>
            <person name="Tran Van P."/>
        </authorList>
    </citation>
    <scope>NUCLEOTIDE SEQUENCE</scope>
</reference>
<dbReference type="PANTHER" id="PTHR12184:SF1">
    <property type="entry name" value="UBIQUINOL-CYTOCHROME-C REDUCTASE COMPLEX ASSEMBLY FACTOR 1"/>
    <property type="match status" value="1"/>
</dbReference>
<dbReference type="GO" id="GO:0034551">
    <property type="term" value="P:mitochondrial respiratory chain complex III assembly"/>
    <property type="evidence" value="ECO:0007669"/>
    <property type="project" value="TreeGrafter"/>
</dbReference>
<feature type="domain" description="Ubiquinol-cytochrome c chaperone" evidence="2">
    <location>
        <begin position="84"/>
        <end position="205"/>
    </location>
</feature>
<evidence type="ECO:0000256" key="1">
    <source>
        <dbReference type="ARBA" id="ARBA00006407"/>
    </source>
</evidence>
<protein>
    <recommendedName>
        <fullName evidence="2">Ubiquinol-cytochrome c chaperone domain-containing protein</fullName>
    </recommendedName>
</protein>
<evidence type="ECO:0000259" key="2">
    <source>
        <dbReference type="Pfam" id="PF03981"/>
    </source>
</evidence>
<proteinExistence type="inferred from homology"/>
<dbReference type="AlphaFoldDB" id="A0A7R9I0T5"/>
<gene>
    <name evidence="3" type="ORF">TBIB3V08_LOCUS3749</name>
</gene>
<evidence type="ECO:0000313" key="3">
    <source>
        <dbReference type="EMBL" id="CAD7441278.1"/>
    </source>
</evidence>
<dbReference type="InterPro" id="IPR021150">
    <property type="entry name" value="Ubiq_cyt_c_chap"/>
</dbReference>
<accession>A0A7R9I0T5</accession>
<sequence>MKGLVTPSLVSSQWQGGTGYNNPIMPRNKSTVAFAPNEPEFGFVKRMMKRAGWFNTSKTRLRVSGYYLYENVADKVDYALFFKEFKLSDTFFSWFLVTELHVWMTLVRVMAEGKDGRFTRNVVVEAMWSDTATRAKKLGPVNPAGVKEQIHDLSQQFNAALLSYDEGLLGDDRVLAGAIWRRFFQREVDSPQGIERLVSYIRQQLPSSLLSPTFPLFICLPRTVAKFLPAWQQGQYLVKLLDALTREEVLLKPNIKWISLPNLPET</sequence>
<comment type="similarity">
    <text evidence="1">Belongs to the CBP3 family.</text>
</comment>
<name>A0A7R9I0T5_9NEOP</name>
<dbReference type="Pfam" id="PF03981">
    <property type="entry name" value="Ubiq_cyt_C_chap"/>
    <property type="match status" value="1"/>
</dbReference>
<dbReference type="InterPro" id="IPR007129">
    <property type="entry name" value="Ubiqinol_cyt_c_chaperone_CPB3"/>
</dbReference>